<dbReference type="GO" id="GO:0009061">
    <property type="term" value="P:anaerobic respiration"/>
    <property type="evidence" value="ECO:0007669"/>
    <property type="project" value="TreeGrafter"/>
</dbReference>
<evidence type="ECO:0000256" key="4">
    <source>
        <dbReference type="ARBA" id="ARBA00022475"/>
    </source>
</evidence>
<evidence type="ECO:0000256" key="13">
    <source>
        <dbReference type="ARBA" id="ARBA00074074"/>
    </source>
</evidence>
<dbReference type="AlphaFoldDB" id="A0A917BQF2"/>
<dbReference type="Pfam" id="PF03264">
    <property type="entry name" value="Cytochrom_NNT"/>
    <property type="match status" value="1"/>
</dbReference>
<dbReference type="GO" id="GO:0009055">
    <property type="term" value="F:electron transfer activity"/>
    <property type="evidence" value="ECO:0007669"/>
    <property type="project" value="TreeGrafter"/>
</dbReference>
<reference evidence="15" key="2">
    <citation type="submission" date="2020-09" db="EMBL/GenBank/DDBJ databases">
        <authorList>
            <person name="Sun Q."/>
            <person name="Zhou Y."/>
        </authorList>
    </citation>
    <scope>NUCLEOTIDE SEQUENCE</scope>
    <source>
        <strain evidence="15">CGMCC 1.15254</strain>
    </source>
</reference>
<keyword evidence="6" id="KW-0812">Transmembrane</keyword>
<comment type="subcellular location">
    <subcellularLocation>
        <location evidence="1">Cell membrane</location>
        <topology evidence="1">Single-pass membrane protein</topology>
    </subcellularLocation>
</comment>
<evidence type="ECO:0000256" key="5">
    <source>
        <dbReference type="ARBA" id="ARBA00022617"/>
    </source>
</evidence>
<dbReference type="EMBL" id="BMHV01000003">
    <property type="protein sequence ID" value="GGF54888.1"/>
    <property type="molecule type" value="Genomic_DNA"/>
</dbReference>
<dbReference type="Gene3D" id="2.30.30.40">
    <property type="entry name" value="SH3 Domains"/>
    <property type="match status" value="1"/>
</dbReference>
<evidence type="ECO:0000256" key="1">
    <source>
        <dbReference type="ARBA" id="ARBA00004162"/>
    </source>
</evidence>
<dbReference type="SUPFAM" id="SSF48695">
    <property type="entry name" value="Multiheme cytochromes"/>
    <property type="match status" value="1"/>
</dbReference>
<evidence type="ECO:0000256" key="8">
    <source>
        <dbReference type="ARBA" id="ARBA00022982"/>
    </source>
</evidence>
<dbReference type="GO" id="GO:0046872">
    <property type="term" value="F:metal ion binding"/>
    <property type="evidence" value="ECO:0007669"/>
    <property type="project" value="UniProtKB-KW"/>
</dbReference>
<dbReference type="GO" id="GO:0005886">
    <property type="term" value="C:plasma membrane"/>
    <property type="evidence" value="ECO:0007669"/>
    <property type="project" value="UniProtKB-SubCell"/>
</dbReference>
<dbReference type="Gene3D" id="1.10.3820.10">
    <property type="entry name" value="Di-heme elbow motif domain"/>
    <property type="match status" value="1"/>
</dbReference>
<proteinExistence type="inferred from homology"/>
<comment type="similarity">
    <text evidence="2">Belongs to the NapC/NirT/NrfH family.</text>
</comment>
<evidence type="ECO:0000259" key="14">
    <source>
        <dbReference type="Pfam" id="PF03264"/>
    </source>
</evidence>
<reference evidence="15" key="1">
    <citation type="journal article" date="2014" name="Int. J. Syst. Evol. Microbiol.">
        <title>Complete genome sequence of Corynebacterium casei LMG S-19264T (=DSM 44701T), isolated from a smear-ripened cheese.</title>
        <authorList>
            <consortium name="US DOE Joint Genome Institute (JGI-PGF)"/>
            <person name="Walter F."/>
            <person name="Albersmeier A."/>
            <person name="Kalinowski J."/>
            <person name="Ruckert C."/>
        </authorList>
    </citation>
    <scope>NUCLEOTIDE SEQUENCE</scope>
    <source>
        <strain evidence="15">CGMCC 1.15254</strain>
    </source>
</reference>
<evidence type="ECO:0000256" key="2">
    <source>
        <dbReference type="ARBA" id="ARBA00007395"/>
    </source>
</evidence>
<gene>
    <name evidence="15" type="ORF">GCM10011332_05320</name>
</gene>
<keyword evidence="11" id="KW-0472">Membrane</keyword>
<evidence type="ECO:0000256" key="3">
    <source>
        <dbReference type="ARBA" id="ARBA00022448"/>
    </source>
</evidence>
<keyword evidence="10" id="KW-0408">Iron</keyword>
<name>A0A917BQF2_9PROT</name>
<comment type="caution">
    <text evidence="15">The sequence shown here is derived from an EMBL/GenBank/DDBJ whole genome shotgun (WGS) entry which is preliminary data.</text>
</comment>
<dbReference type="InterPro" id="IPR005126">
    <property type="entry name" value="NapC/NirT_cyt_c_N"/>
</dbReference>
<evidence type="ECO:0000256" key="7">
    <source>
        <dbReference type="ARBA" id="ARBA00022723"/>
    </source>
</evidence>
<evidence type="ECO:0000256" key="12">
    <source>
        <dbReference type="ARBA" id="ARBA00055242"/>
    </source>
</evidence>
<evidence type="ECO:0000256" key="10">
    <source>
        <dbReference type="ARBA" id="ARBA00023004"/>
    </source>
</evidence>
<organism evidence="15 16">
    <name type="scientific">Terasakiella brassicae</name>
    <dbReference type="NCBI Taxonomy" id="1634917"/>
    <lineage>
        <taxon>Bacteria</taxon>
        <taxon>Pseudomonadati</taxon>
        <taxon>Pseudomonadota</taxon>
        <taxon>Alphaproteobacteria</taxon>
        <taxon>Rhodospirillales</taxon>
        <taxon>Terasakiellaceae</taxon>
        <taxon>Terasakiella</taxon>
    </lineage>
</organism>
<feature type="domain" description="NapC/NirT cytochrome c N-terminal" evidence="14">
    <location>
        <begin position="17"/>
        <end position="180"/>
    </location>
</feature>
<dbReference type="Proteomes" id="UP000632498">
    <property type="component" value="Unassembled WGS sequence"/>
</dbReference>
<dbReference type="InterPro" id="IPR036280">
    <property type="entry name" value="Multihaem_cyt_sf"/>
</dbReference>
<comment type="function">
    <text evidence="12">Mediates electron flow from quinones to the NapAB complex.</text>
</comment>
<keyword evidence="9" id="KW-1133">Transmembrane helix</keyword>
<keyword evidence="8" id="KW-0249">Electron transport</keyword>
<evidence type="ECO:0000256" key="9">
    <source>
        <dbReference type="ARBA" id="ARBA00022989"/>
    </source>
</evidence>
<keyword evidence="7" id="KW-0479">Metal-binding</keyword>
<dbReference type="RefSeq" id="WP_188661203.1">
    <property type="nucleotide sequence ID" value="NZ_BMHV01000003.1"/>
</dbReference>
<dbReference type="PANTHER" id="PTHR30333">
    <property type="entry name" value="CYTOCHROME C-TYPE PROTEIN"/>
    <property type="match status" value="1"/>
</dbReference>
<accession>A0A917BQF2</accession>
<dbReference type="FunFam" id="1.10.3820.10:FF:000001">
    <property type="entry name" value="Cytochrome c-type protein"/>
    <property type="match status" value="1"/>
</dbReference>
<keyword evidence="16" id="KW-1185">Reference proteome</keyword>
<keyword evidence="4" id="KW-1003">Cell membrane</keyword>
<dbReference type="InterPro" id="IPR038266">
    <property type="entry name" value="NapC/NirT_cytc_sf"/>
</dbReference>
<dbReference type="PANTHER" id="PTHR30333:SF3">
    <property type="entry name" value="CYTOCHROME C-TYPE PROTEIN TORY"/>
    <property type="match status" value="1"/>
</dbReference>
<protein>
    <recommendedName>
        <fullName evidence="13">Cytochrome c-type protein NapC</fullName>
    </recommendedName>
</protein>
<keyword evidence="5" id="KW-0349">Heme</keyword>
<dbReference type="InterPro" id="IPR051174">
    <property type="entry name" value="Cytochrome_c-type_ET"/>
</dbReference>
<evidence type="ECO:0000256" key="6">
    <source>
        <dbReference type="ARBA" id="ARBA00022692"/>
    </source>
</evidence>
<evidence type="ECO:0000256" key="11">
    <source>
        <dbReference type="ARBA" id="ARBA00023136"/>
    </source>
</evidence>
<evidence type="ECO:0000313" key="15">
    <source>
        <dbReference type="EMBL" id="GGF54888.1"/>
    </source>
</evidence>
<evidence type="ECO:0000313" key="16">
    <source>
        <dbReference type="Proteomes" id="UP000632498"/>
    </source>
</evidence>
<sequence>MKRLWNWLWHVAPRPLLVGLIVGLCVVVVGGYHGFMDYTNRTEFCISCHEMKDNSYAEYKDSIHFHNSSGVRAGCADCHVPKKFVPKVIRKIFAAKDVWHTLLGTIDTPEKFENHRLVMAQDVWAYMRESGSRECKTCHSYDAMHAVKQGPRAQRVMGVAAKTDQSCIDCHKGIAHKLPRFDKIYAGWMQAFHEGLNKDIKPSQTVYSAGVVVAHAAANSDSAVLANLPPLMKLDIKAQEKDWVQVDLPDQKTGWISLGEPLSVEKQPIEEMARKLWQTDCQICHARPKIEDYNATQWEEHLKAMAKFTYLNVEQQKLVLRFLQSQVTP</sequence>
<keyword evidence="3" id="KW-0813">Transport</keyword>